<evidence type="ECO:0000256" key="2">
    <source>
        <dbReference type="ARBA" id="ARBA00022737"/>
    </source>
</evidence>
<dbReference type="InterPro" id="IPR003591">
    <property type="entry name" value="Leu-rich_rpt_typical-subtyp"/>
</dbReference>
<dbReference type="InterPro" id="IPR032675">
    <property type="entry name" value="LRR_dom_sf"/>
</dbReference>
<dbReference type="PANTHER" id="PTHR47186">
    <property type="entry name" value="LEUCINE-RICH REPEAT-CONTAINING PROTEIN 57"/>
    <property type="match status" value="1"/>
</dbReference>
<dbReference type="Gene3D" id="3.80.10.10">
    <property type="entry name" value="Ribonuclease Inhibitor"/>
    <property type="match status" value="2"/>
</dbReference>
<dbReference type="SMART" id="SM00369">
    <property type="entry name" value="LRR_TYP"/>
    <property type="match status" value="3"/>
</dbReference>
<dbReference type="Proteomes" id="UP000238479">
    <property type="component" value="Chromosome 4"/>
</dbReference>
<protein>
    <submittedName>
        <fullName evidence="4">Putative leucine-rich repeat domain, L domain-containing protein</fullName>
    </submittedName>
</protein>
<proteinExistence type="predicted"/>
<keyword evidence="5" id="KW-1185">Reference proteome</keyword>
<dbReference type="PANTHER" id="PTHR47186:SF3">
    <property type="entry name" value="OS09G0267800 PROTEIN"/>
    <property type="match status" value="1"/>
</dbReference>
<comment type="caution">
    <text evidence="4">The sequence shown here is derived from an EMBL/GenBank/DDBJ whole genome shotgun (WGS) entry which is preliminary data.</text>
</comment>
<sequence length="308" mass="34754">MRNLRLFIYRAGRYSGAIDSLPNSLRPMPEYPLQFLPSNLIQRELAVINMPRSHITVLGDGYKHLTSINLRDCQYLTKVSDLSGSPNLRRLDLDFCRSLVEVHSSVGFLNELEYLSLLDCSRLETFPTEVSWKSMRTLQIPRCRRLENFIKIGHKMESIKTLDLMDSGIKELQSWIGCCISLEVLKLSGTSIKQLPSSIGFCTSLEILDASGTDIEELPSSIGYLTSLRELNLSGTPIKELPSSIGNLTSLEELDVYETSITELPSSIGYLTSLRELKLSKGCVLYLDLCRLFLNDRLFEKSTDSLKN</sequence>
<accession>A0A2P6QVR8</accession>
<dbReference type="InterPro" id="IPR055414">
    <property type="entry name" value="LRR_R13L4/SHOC2-like"/>
</dbReference>
<name>A0A2P6QVR8_ROSCH</name>
<dbReference type="OMA" id="EMFINIP"/>
<keyword evidence="2" id="KW-0677">Repeat</keyword>
<evidence type="ECO:0000259" key="3">
    <source>
        <dbReference type="Pfam" id="PF23598"/>
    </source>
</evidence>
<dbReference type="EMBL" id="PDCK01000042">
    <property type="protein sequence ID" value="PRQ38251.1"/>
    <property type="molecule type" value="Genomic_DNA"/>
</dbReference>
<dbReference type="SUPFAM" id="SSF52047">
    <property type="entry name" value="RNI-like"/>
    <property type="match status" value="1"/>
</dbReference>
<evidence type="ECO:0000313" key="5">
    <source>
        <dbReference type="Proteomes" id="UP000238479"/>
    </source>
</evidence>
<dbReference type="STRING" id="74649.A0A2P6QVR8"/>
<keyword evidence="1" id="KW-0433">Leucine-rich repeat</keyword>
<evidence type="ECO:0000256" key="1">
    <source>
        <dbReference type="ARBA" id="ARBA00022614"/>
    </source>
</evidence>
<dbReference type="AlphaFoldDB" id="A0A2P6QVR8"/>
<reference evidence="4 5" key="1">
    <citation type="journal article" date="2018" name="Nat. Genet.">
        <title>The Rosa genome provides new insights in the design of modern roses.</title>
        <authorList>
            <person name="Bendahmane M."/>
        </authorList>
    </citation>
    <scope>NUCLEOTIDE SEQUENCE [LARGE SCALE GENOMIC DNA]</scope>
    <source>
        <strain evidence="5">cv. Old Blush</strain>
    </source>
</reference>
<feature type="domain" description="Disease resistance R13L4/SHOC-2-like LRR" evidence="3">
    <location>
        <begin position="222"/>
        <end position="283"/>
    </location>
</feature>
<organism evidence="4 5">
    <name type="scientific">Rosa chinensis</name>
    <name type="common">China rose</name>
    <dbReference type="NCBI Taxonomy" id="74649"/>
    <lineage>
        <taxon>Eukaryota</taxon>
        <taxon>Viridiplantae</taxon>
        <taxon>Streptophyta</taxon>
        <taxon>Embryophyta</taxon>
        <taxon>Tracheophyta</taxon>
        <taxon>Spermatophyta</taxon>
        <taxon>Magnoliopsida</taxon>
        <taxon>eudicotyledons</taxon>
        <taxon>Gunneridae</taxon>
        <taxon>Pentapetalae</taxon>
        <taxon>rosids</taxon>
        <taxon>fabids</taxon>
        <taxon>Rosales</taxon>
        <taxon>Rosaceae</taxon>
        <taxon>Rosoideae</taxon>
        <taxon>Rosoideae incertae sedis</taxon>
        <taxon>Rosa</taxon>
    </lineage>
</organism>
<gene>
    <name evidence="4" type="ORF">RchiOBHm_Chr4g0411751</name>
</gene>
<dbReference type="Gramene" id="PRQ38251">
    <property type="protein sequence ID" value="PRQ38251"/>
    <property type="gene ID" value="RchiOBHm_Chr4g0411751"/>
</dbReference>
<evidence type="ECO:0000313" key="4">
    <source>
        <dbReference type="EMBL" id="PRQ38251.1"/>
    </source>
</evidence>
<dbReference type="Pfam" id="PF23598">
    <property type="entry name" value="LRR_14"/>
    <property type="match status" value="1"/>
</dbReference>